<gene>
    <name evidence="2" type="ORF">BFG57_01375</name>
</gene>
<evidence type="ECO:0000313" key="3">
    <source>
        <dbReference type="Proteomes" id="UP000095209"/>
    </source>
</evidence>
<comment type="caution">
    <text evidence="2">The sequence shown here is derived from an EMBL/GenBank/DDBJ whole genome shotgun (WGS) entry which is preliminary data.</text>
</comment>
<keyword evidence="1" id="KW-1133">Transmembrane helix</keyword>
<feature type="transmembrane region" description="Helical" evidence="1">
    <location>
        <begin position="352"/>
        <end position="370"/>
    </location>
</feature>
<feature type="transmembrane region" description="Helical" evidence="1">
    <location>
        <begin position="25"/>
        <end position="46"/>
    </location>
</feature>
<feature type="transmembrane region" description="Helical" evidence="1">
    <location>
        <begin position="130"/>
        <end position="152"/>
    </location>
</feature>
<dbReference type="GO" id="GO:0016020">
    <property type="term" value="C:membrane"/>
    <property type="evidence" value="ECO:0007669"/>
    <property type="project" value="InterPro"/>
</dbReference>
<dbReference type="Pfam" id="PF05975">
    <property type="entry name" value="EcsB"/>
    <property type="match status" value="1"/>
</dbReference>
<keyword evidence="1" id="KW-0812">Transmembrane</keyword>
<accession>A0A1E5LF32</accession>
<dbReference type="RefSeq" id="WP_069717126.1">
    <property type="nucleotide sequence ID" value="NZ_MJEH01000022.1"/>
</dbReference>
<keyword evidence="1" id="KW-0472">Membrane</keyword>
<sequence>MFDANSFWRNRLENTYKELWKYYKYVVSQLINVIIIGLGFLLYYYLEWIKNISDNFPIAFLLAFILAMVLTYSPIFTFLKEADHIFLLPLEKKLITYFNNSIILSYSVQLFIIIICLSVTMPLYSRVYDGVVQSFFKFLFIMSITKLLNILIKWWVQFYSEKQVHIIDSCVRFAINTVLLYFLFSNVSNLFWMIEIVLLIGLYIFFKREAKQKGLKWEFLIKQNQQRMTSFYRFANFFIDVPKLKEQVKRRKFLDFFSSRISYSQNQTFYKLFTIAFIRSGDYFNLYIRLTLIGGFIVYFSAFRYGQVILVLVVLFLTGFQLLSLWKHHHLKIWIYLYPTSHTYKLKAFQNLLSRLLCIQVTLFSVLIFICGEYLISGLAFIFGIIFAYGFVYLYSKKKLTI</sequence>
<dbReference type="EMBL" id="MJEH01000022">
    <property type="protein sequence ID" value="OEH92684.1"/>
    <property type="molecule type" value="Genomic_DNA"/>
</dbReference>
<feature type="transmembrane region" description="Helical" evidence="1">
    <location>
        <begin position="58"/>
        <end position="79"/>
    </location>
</feature>
<dbReference type="AlphaFoldDB" id="A0A1E5LF32"/>
<keyword evidence="3" id="KW-1185">Reference proteome</keyword>
<feature type="transmembrane region" description="Helical" evidence="1">
    <location>
        <begin position="100"/>
        <end position="124"/>
    </location>
</feature>
<reference evidence="2 3" key="1">
    <citation type="submission" date="2016-08" db="EMBL/GenBank/DDBJ databases">
        <title>Genome of Bacillus solimangrovi GH2-4.</title>
        <authorList>
            <person name="Lim S."/>
            <person name="Kim B.-C."/>
        </authorList>
    </citation>
    <scope>NUCLEOTIDE SEQUENCE [LARGE SCALE GENOMIC DNA]</scope>
    <source>
        <strain evidence="2 3">GH2-4</strain>
    </source>
</reference>
<dbReference type="PIRSF" id="PIRSF037259">
    <property type="entry name" value="EcsB_ABC"/>
    <property type="match status" value="1"/>
</dbReference>
<feature type="transmembrane region" description="Helical" evidence="1">
    <location>
        <begin position="308"/>
        <end position="326"/>
    </location>
</feature>
<proteinExistence type="predicted"/>
<dbReference type="Proteomes" id="UP000095209">
    <property type="component" value="Unassembled WGS sequence"/>
</dbReference>
<organism evidence="2 3">
    <name type="scientific">Bacillus solimangrovi</name>
    <dbReference type="NCBI Taxonomy" id="1305675"/>
    <lineage>
        <taxon>Bacteria</taxon>
        <taxon>Bacillati</taxon>
        <taxon>Bacillota</taxon>
        <taxon>Bacilli</taxon>
        <taxon>Bacillales</taxon>
        <taxon>Bacillaceae</taxon>
        <taxon>Bacillus</taxon>
    </lineage>
</organism>
<dbReference type="InterPro" id="IPR010288">
    <property type="entry name" value="EcsB_ABC"/>
</dbReference>
<feature type="transmembrane region" description="Helical" evidence="1">
    <location>
        <begin position="376"/>
        <end position="395"/>
    </location>
</feature>
<evidence type="ECO:0000256" key="1">
    <source>
        <dbReference type="SAM" id="Phobius"/>
    </source>
</evidence>
<dbReference type="STRING" id="1305675.BFG57_01375"/>
<feature type="transmembrane region" description="Helical" evidence="1">
    <location>
        <begin position="164"/>
        <end position="184"/>
    </location>
</feature>
<name>A0A1E5LF32_9BACI</name>
<feature type="transmembrane region" description="Helical" evidence="1">
    <location>
        <begin position="286"/>
        <end position="302"/>
    </location>
</feature>
<evidence type="ECO:0000313" key="2">
    <source>
        <dbReference type="EMBL" id="OEH92684.1"/>
    </source>
</evidence>
<protein>
    <submittedName>
        <fullName evidence="2">ABC transporter permease</fullName>
    </submittedName>
</protein>